<accession>A0AAE7V362</accession>
<dbReference type="InterPro" id="IPR027417">
    <property type="entry name" value="P-loop_NTPase"/>
</dbReference>
<keyword evidence="1" id="KW-0255">Endonuclease</keyword>
<dbReference type="GO" id="GO:0004519">
    <property type="term" value="F:endonuclease activity"/>
    <property type="evidence" value="ECO:0007669"/>
    <property type="project" value="UniProtKB-KW"/>
</dbReference>
<keyword evidence="1" id="KW-0347">Helicase</keyword>
<dbReference type="CDD" id="cd17933">
    <property type="entry name" value="DEXSc_RecD-like"/>
    <property type="match status" value="1"/>
</dbReference>
<dbReference type="GO" id="GO:0004386">
    <property type="term" value="F:helicase activity"/>
    <property type="evidence" value="ECO:0007669"/>
    <property type="project" value="UniProtKB-KW"/>
</dbReference>
<dbReference type="Proteomes" id="UP000827441">
    <property type="component" value="Segment"/>
</dbReference>
<dbReference type="EMBL" id="MZ130487">
    <property type="protein sequence ID" value="QWM90280.1"/>
    <property type="molecule type" value="Genomic_DNA"/>
</dbReference>
<keyword evidence="1" id="KW-0540">Nuclease</keyword>
<gene>
    <name evidence="1" type="primary">gp_23213</name>
</gene>
<dbReference type="SUPFAM" id="SSF52540">
    <property type="entry name" value="P-loop containing nucleoside triphosphate hydrolases"/>
    <property type="match status" value="1"/>
</dbReference>
<dbReference type="Gene3D" id="3.40.50.300">
    <property type="entry name" value="P-loop containing nucleotide triphosphate hydrolases"/>
    <property type="match status" value="1"/>
</dbReference>
<keyword evidence="1" id="KW-0378">Hydrolase</keyword>
<dbReference type="GeneID" id="75690809"/>
<organism evidence="1 2">
    <name type="scientific">uncultured phage cr25_1</name>
    <dbReference type="NCBI Taxonomy" id="2986395"/>
    <lineage>
        <taxon>Viruses</taxon>
        <taxon>Duplodnaviria</taxon>
        <taxon>Heunggongvirae</taxon>
        <taxon>Uroviricota</taxon>
        <taxon>Caudoviricetes</taxon>
        <taxon>Crassvirales</taxon>
        <taxon>Crevaviridae</taxon>
        <taxon>Coarsevirinae</taxon>
        <taxon>Junduvirus</taxon>
        <taxon>Junduvirus copri</taxon>
    </lineage>
</organism>
<sequence length="436" mass="50680">MNEFNKAALLNSAKRINVSYFKEQQEDAINAIWQWWQSSSITFTLSGYAGTGKTFIMRHLVRYLITEKVCVTAPTHKALRVLENSSGRKGMTIQSLCGLRPDVDIEDYNIENPSFKVIGEQKMRSYKLVIVDECSMVNPGLFTLLVKTAMQCRCKLLFLGDELQIPYVVTKNKDEEDNYNRISPTFTHTDHQFRLTQIVRQEAGNPLLELFGIIRSDLINNTQNFYQYIIDHREEINATGEGFTILNKFDFRTKVIEMFSSDNFSKNLNYVRLIAFTNKCIDFWNTFIRDGVLNNPQGMITKDDMFTAYRTVFDEYKSPIIINSEDYVVHDVRYYVADNGLACYCITLRSAFDGKVTPMFKIIDFWDSNNMDNFGAMLNAIHYKALTGTDRSRWFRYFRFKDIHLTMTDYRLNAANKNRLVTKDIDYGYGITAHKS</sequence>
<name>A0AAE7V362_9CAUD</name>
<reference evidence="1 2" key="1">
    <citation type="submission" date="2021-04" db="EMBL/GenBank/DDBJ databases">
        <authorList>
            <person name="Shkoporov A.N."/>
            <person name="Stockdale S.R."/>
            <person name="Guerin E."/>
            <person name="Ross R.P."/>
            <person name="Hill C."/>
        </authorList>
    </citation>
    <scope>NUCLEOTIDE SEQUENCE [LARGE SCALE GENOMIC DNA]</scope>
    <source>
        <strain evidence="2">cr25_1</strain>
    </source>
</reference>
<dbReference type="RefSeq" id="YP_010359852.1">
    <property type="nucleotide sequence ID" value="NC_062777.1"/>
</dbReference>
<proteinExistence type="predicted"/>
<keyword evidence="2" id="KW-1185">Reference proteome</keyword>
<evidence type="ECO:0000313" key="1">
    <source>
        <dbReference type="EMBL" id="QWM90280.1"/>
    </source>
</evidence>
<protein>
    <submittedName>
        <fullName evidence="1">Hint domain intein homing endonuclease exodeoxyribonuclease DNA helicase</fullName>
    </submittedName>
</protein>
<keyword evidence="1" id="KW-0067">ATP-binding</keyword>
<evidence type="ECO:0000313" key="2">
    <source>
        <dbReference type="Proteomes" id="UP000827441"/>
    </source>
</evidence>
<dbReference type="Pfam" id="PF13604">
    <property type="entry name" value="AAA_30"/>
    <property type="match status" value="1"/>
</dbReference>
<keyword evidence="1" id="KW-0547">Nucleotide-binding</keyword>
<dbReference type="KEGG" id="vg:75690809"/>